<protein>
    <submittedName>
        <fullName evidence="2">Uncharacterized protein</fullName>
    </submittedName>
</protein>
<name>A5N581_CLOK5</name>
<dbReference type="eggNOG" id="COG1455">
    <property type="taxonomic scope" value="Bacteria"/>
</dbReference>
<keyword evidence="1" id="KW-1133">Transmembrane helix</keyword>
<dbReference type="STRING" id="431943.CKL_0408"/>
<dbReference type="RefSeq" id="WP_011988977.1">
    <property type="nucleotide sequence ID" value="NC_009706.1"/>
</dbReference>
<organism evidence="2 3">
    <name type="scientific">Clostridium kluyveri (strain ATCC 8527 / DSM 555 / NBRC 12016 / NCIMB 10680 / K1)</name>
    <dbReference type="NCBI Taxonomy" id="431943"/>
    <lineage>
        <taxon>Bacteria</taxon>
        <taxon>Bacillati</taxon>
        <taxon>Bacillota</taxon>
        <taxon>Clostridia</taxon>
        <taxon>Eubacteriales</taxon>
        <taxon>Clostridiaceae</taxon>
        <taxon>Clostridium</taxon>
    </lineage>
</organism>
<accession>A5N581</accession>
<dbReference type="Proteomes" id="UP000002411">
    <property type="component" value="Chromosome"/>
</dbReference>
<evidence type="ECO:0000256" key="1">
    <source>
        <dbReference type="SAM" id="Phobius"/>
    </source>
</evidence>
<sequence>MINYSKIVGIFSRVDEDLGNSSLLVSVRKGLTYMIPLLLIGSIALVFLSLPIPAYQNIRTIEDLQGYHLFL</sequence>
<evidence type="ECO:0000313" key="3">
    <source>
        <dbReference type="Proteomes" id="UP000002411"/>
    </source>
</evidence>
<keyword evidence="1" id="KW-0812">Transmembrane</keyword>
<reference evidence="2 3" key="1">
    <citation type="journal article" date="2008" name="Proc. Natl. Acad. Sci. U.S.A.">
        <title>The genome of Clostridium kluyveri, a strict anaerobe with unique metabolic features.</title>
        <authorList>
            <person name="Seedorf H."/>
            <person name="Fricke W.F."/>
            <person name="Veith B."/>
            <person name="Brueggemann H."/>
            <person name="Liesegang H."/>
            <person name="Strittmatter A."/>
            <person name="Miethke M."/>
            <person name="Buckel W."/>
            <person name="Hinderberger J."/>
            <person name="Li F."/>
            <person name="Hagemeier C."/>
            <person name="Thauer R.K."/>
            <person name="Gottschalk G."/>
        </authorList>
    </citation>
    <scope>NUCLEOTIDE SEQUENCE [LARGE SCALE GENOMIC DNA]</scope>
    <source>
        <strain evidence="3">ATCC 8527 / DSM 555 / NCIMB 10680</strain>
    </source>
</reference>
<keyword evidence="3" id="KW-1185">Reference proteome</keyword>
<gene>
    <name evidence="2" type="ordered locus">CKL_0408</name>
</gene>
<dbReference type="HOGENOM" id="CLU_2732898_0_0_9"/>
<evidence type="ECO:0000313" key="2">
    <source>
        <dbReference type="EMBL" id="EDK32462.1"/>
    </source>
</evidence>
<proteinExistence type="predicted"/>
<keyword evidence="1" id="KW-0472">Membrane</keyword>
<feature type="transmembrane region" description="Helical" evidence="1">
    <location>
        <begin position="31"/>
        <end position="50"/>
    </location>
</feature>
<dbReference type="EMBL" id="CP000673">
    <property type="protein sequence ID" value="EDK32462.1"/>
    <property type="molecule type" value="Genomic_DNA"/>
</dbReference>
<dbReference type="AlphaFoldDB" id="A5N581"/>
<dbReference type="KEGG" id="ckl:CKL_0408"/>